<dbReference type="Gene3D" id="2.60.120.560">
    <property type="entry name" value="Exo-inulinase, domain 1"/>
    <property type="match status" value="1"/>
</dbReference>
<dbReference type="OrthoDB" id="659240at2"/>
<dbReference type="AlphaFoldDB" id="A0A4R6IZ53"/>
<name>A0A4R6IZ53_9BACT</name>
<sequence length="242" mass="27403">MSNHMFLQACLIVSGGLVIGAAPKEKTIFTTISRHRDAQQKGWKSLFNSKTLAGWRTYQQKESDAWSVQNGVLYCKGNTDSNTKHADLITEESFENFELSLEWKIAKGANSGIVYLVSEAFPASYHSGPEYQLIDDKGYPAKLEDWQKTGANYAMNAPVEDATRPAGEWNHTRIIVNHGKVQHWLNGKMIVSYTLWDEEWKKNKAAGKWKDVPSYGSVQSGHIALQDHGGEAWFREIRIRRL</sequence>
<reference evidence="2 3" key="1">
    <citation type="submission" date="2019-03" db="EMBL/GenBank/DDBJ databases">
        <title>Genomic Encyclopedia of Archaeal and Bacterial Type Strains, Phase II (KMG-II): from individual species to whole genera.</title>
        <authorList>
            <person name="Goeker M."/>
        </authorList>
    </citation>
    <scope>NUCLEOTIDE SEQUENCE [LARGE SCALE GENOMIC DNA]</scope>
    <source>
        <strain evidence="2 3">DSM 28323</strain>
    </source>
</reference>
<keyword evidence="3" id="KW-1185">Reference proteome</keyword>
<evidence type="ECO:0000259" key="1">
    <source>
        <dbReference type="Pfam" id="PF06439"/>
    </source>
</evidence>
<dbReference type="EMBL" id="SNWP01000011">
    <property type="protein sequence ID" value="TDO27155.1"/>
    <property type="molecule type" value="Genomic_DNA"/>
</dbReference>
<dbReference type="GO" id="GO:0016787">
    <property type="term" value="F:hydrolase activity"/>
    <property type="evidence" value="ECO:0007669"/>
    <property type="project" value="InterPro"/>
</dbReference>
<dbReference type="InterPro" id="IPR010496">
    <property type="entry name" value="AL/BT2_dom"/>
</dbReference>
<accession>A0A4R6IZ53</accession>
<dbReference type="RefSeq" id="WP_133475017.1">
    <property type="nucleotide sequence ID" value="NZ_SNWP01000011.1"/>
</dbReference>
<protein>
    <submittedName>
        <fullName evidence="2">Uncharacterized protein DUF1080</fullName>
    </submittedName>
</protein>
<comment type="caution">
    <text evidence="2">The sequence shown here is derived from an EMBL/GenBank/DDBJ whole genome shotgun (WGS) entry which is preliminary data.</text>
</comment>
<gene>
    <name evidence="2" type="ORF">BC659_2474</name>
</gene>
<dbReference type="Pfam" id="PF06439">
    <property type="entry name" value="3keto-disac_hyd"/>
    <property type="match status" value="1"/>
</dbReference>
<dbReference type="Proteomes" id="UP000295741">
    <property type="component" value="Unassembled WGS sequence"/>
</dbReference>
<evidence type="ECO:0000313" key="2">
    <source>
        <dbReference type="EMBL" id="TDO27155.1"/>
    </source>
</evidence>
<proteinExistence type="predicted"/>
<organism evidence="2 3">
    <name type="scientific">Sediminibacterium goheungense</name>
    <dbReference type="NCBI Taxonomy" id="1086393"/>
    <lineage>
        <taxon>Bacteria</taxon>
        <taxon>Pseudomonadati</taxon>
        <taxon>Bacteroidota</taxon>
        <taxon>Chitinophagia</taxon>
        <taxon>Chitinophagales</taxon>
        <taxon>Chitinophagaceae</taxon>
        <taxon>Sediminibacterium</taxon>
    </lineage>
</organism>
<evidence type="ECO:0000313" key="3">
    <source>
        <dbReference type="Proteomes" id="UP000295741"/>
    </source>
</evidence>
<feature type="domain" description="3-keto-alpha-glucoside-1,2-lyase/3-keto-2-hydroxy-glucal hydratase" evidence="1">
    <location>
        <begin position="42"/>
        <end position="240"/>
    </location>
</feature>